<evidence type="ECO:0000313" key="1">
    <source>
        <dbReference type="EMBL" id="CAG8692988.1"/>
    </source>
</evidence>
<keyword evidence="2" id="KW-1185">Reference proteome</keyword>
<proteinExistence type="predicted"/>
<feature type="non-terminal residue" evidence="1">
    <location>
        <position position="1"/>
    </location>
</feature>
<name>A0ACA9PAC4_9GLOM</name>
<protein>
    <submittedName>
        <fullName evidence="1">14338_t:CDS:1</fullName>
    </submittedName>
</protein>
<sequence>YKNALPTRGLPSIQSVFFEPVQNEIKKYLTLESASVQSIQISQSILYRACSFELTLLPAAHEYTDGYLEDEYDALQASLENLLNMVNREDILETWKVSLFDYHSHSYPHYVILLRDNTHLCTCLYIISNSFYCRHFFSVFKMSRNAKFDIKLISKRWYTDPMQASDYSMIEGTAIEEIDSNEQMNQLISIRGPNAYQASIHTSITQKQEYAYGFGVAKSGLKFALDNGLVDEFAELIEKFIENHTDVDANNRMTIEVTRIENPKKLKHKGHPKIPKSTQIVQDLNAENLNERQNLNTKRSLSSQEDKSDKSRQIIETDTEDKEEFEERSKKRNELGGENSTRRTDTRHCGNCYGTGHYSSMCQFPKDHFR</sequence>
<gene>
    <name evidence="1" type="ORF">DHETER_LOCUS11351</name>
</gene>
<dbReference type="Proteomes" id="UP000789702">
    <property type="component" value="Unassembled WGS sequence"/>
</dbReference>
<reference evidence="1" key="1">
    <citation type="submission" date="2021-06" db="EMBL/GenBank/DDBJ databases">
        <authorList>
            <person name="Kallberg Y."/>
            <person name="Tangrot J."/>
            <person name="Rosling A."/>
        </authorList>
    </citation>
    <scope>NUCLEOTIDE SEQUENCE</scope>
    <source>
        <strain evidence="1">IL203A</strain>
    </source>
</reference>
<dbReference type="EMBL" id="CAJVPU010024591">
    <property type="protein sequence ID" value="CAG8692988.1"/>
    <property type="molecule type" value="Genomic_DNA"/>
</dbReference>
<comment type="caution">
    <text evidence="1">The sequence shown here is derived from an EMBL/GenBank/DDBJ whole genome shotgun (WGS) entry which is preliminary data.</text>
</comment>
<organism evidence="1 2">
    <name type="scientific">Dentiscutata heterogama</name>
    <dbReference type="NCBI Taxonomy" id="1316150"/>
    <lineage>
        <taxon>Eukaryota</taxon>
        <taxon>Fungi</taxon>
        <taxon>Fungi incertae sedis</taxon>
        <taxon>Mucoromycota</taxon>
        <taxon>Glomeromycotina</taxon>
        <taxon>Glomeromycetes</taxon>
        <taxon>Diversisporales</taxon>
        <taxon>Gigasporaceae</taxon>
        <taxon>Dentiscutata</taxon>
    </lineage>
</organism>
<evidence type="ECO:0000313" key="2">
    <source>
        <dbReference type="Proteomes" id="UP000789702"/>
    </source>
</evidence>
<accession>A0ACA9PAC4</accession>